<name>A0A239KFJ5_9RHOB</name>
<accession>A0A239KFJ5</accession>
<dbReference type="Pfam" id="PF04575">
    <property type="entry name" value="SlipAM"/>
    <property type="match status" value="1"/>
</dbReference>
<dbReference type="Gene3D" id="1.25.40.10">
    <property type="entry name" value="Tetratricopeptide repeat domain"/>
    <property type="match status" value="1"/>
</dbReference>
<gene>
    <name evidence="3" type="ORF">SAMN05421757_10793</name>
</gene>
<organism evidence="3 4">
    <name type="scientific">Tropicimonas sediminicola</name>
    <dbReference type="NCBI Taxonomy" id="1031541"/>
    <lineage>
        <taxon>Bacteria</taxon>
        <taxon>Pseudomonadati</taxon>
        <taxon>Pseudomonadota</taxon>
        <taxon>Alphaproteobacteria</taxon>
        <taxon>Rhodobacterales</taxon>
        <taxon>Roseobacteraceae</taxon>
        <taxon>Tropicimonas</taxon>
    </lineage>
</organism>
<dbReference type="InterPro" id="IPR007655">
    <property type="entry name" value="Slam_C"/>
</dbReference>
<dbReference type="AlphaFoldDB" id="A0A239KFJ5"/>
<evidence type="ECO:0000313" key="3">
    <source>
        <dbReference type="EMBL" id="SNT17136.1"/>
    </source>
</evidence>
<feature type="domain" description="Surface lipoprotein assembly modifier C-terminal" evidence="2">
    <location>
        <begin position="384"/>
        <end position="462"/>
    </location>
</feature>
<dbReference type="RefSeq" id="WP_089234313.1">
    <property type="nucleotide sequence ID" value="NZ_FZOY01000007.1"/>
</dbReference>
<evidence type="ECO:0000259" key="2">
    <source>
        <dbReference type="Pfam" id="PF04575"/>
    </source>
</evidence>
<dbReference type="InterPro" id="IPR011990">
    <property type="entry name" value="TPR-like_helical_dom_sf"/>
</dbReference>
<evidence type="ECO:0000313" key="4">
    <source>
        <dbReference type="Proteomes" id="UP000198426"/>
    </source>
</evidence>
<feature type="chain" id="PRO_5012647408" description="Surface lipoprotein assembly modifier C-terminal domain-containing protein" evidence="1">
    <location>
        <begin position="27"/>
        <end position="469"/>
    </location>
</feature>
<dbReference type="SUPFAM" id="SSF48452">
    <property type="entry name" value="TPR-like"/>
    <property type="match status" value="1"/>
</dbReference>
<reference evidence="3 4" key="1">
    <citation type="submission" date="2017-06" db="EMBL/GenBank/DDBJ databases">
        <authorList>
            <person name="Kim H.J."/>
            <person name="Triplett B.A."/>
        </authorList>
    </citation>
    <scope>NUCLEOTIDE SEQUENCE [LARGE SCALE GENOMIC DNA]</scope>
    <source>
        <strain evidence="3 4">DSM 29339</strain>
    </source>
</reference>
<feature type="signal peptide" evidence="1">
    <location>
        <begin position="1"/>
        <end position="26"/>
    </location>
</feature>
<dbReference type="Proteomes" id="UP000198426">
    <property type="component" value="Unassembled WGS sequence"/>
</dbReference>
<keyword evidence="1" id="KW-0732">Signal</keyword>
<keyword evidence="4" id="KW-1185">Reference proteome</keyword>
<sequence>MIRRTRPWLCAMVGASLFMGSAGLVASEDVSLTPDQMRGAAHLSLQTRQPRQALMLAEALLQRDPEDVDALILKSQALRDLGQYDDALDAARTAYGLADTEAEIFAAAMVRAQALASKGARTRAQVWLRIAGENAPDEEARAVAVRDFRYLRKRNPWNTQLSFSVAPTSNVNDGTTHDRISYGGLQGVEPVGISRPLSGLSYSGSLTTRYRFSQGETHDTSVGLHLFGQSYILSDEAKDIAPDASGSDFAYTSVAVGLVHEWEPEDWSAPVQFSLLTGRGWYGQEDYSRYTRAGVAKPFILGKSTILRLDAGAESFDRLTDDAESFTLSGNAVVLHELDSGAALRFGLGLYDTRSDTGSLQRDRIRGDIGYTLAKPFAGARVTFEAGMEQVVYDEFPQREFIIYPFLSVPIDVERKDLTRRVGVSLWFEDIDYYGFSPTVTLSHEETSSTLDLYDTVETGINFGFRSSF</sequence>
<dbReference type="OrthoDB" id="7684399at2"/>
<protein>
    <recommendedName>
        <fullName evidence="2">Surface lipoprotein assembly modifier C-terminal domain-containing protein</fullName>
    </recommendedName>
</protein>
<evidence type="ECO:0000256" key="1">
    <source>
        <dbReference type="SAM" id="SignalP"/>
    </source>
</evidence>
<proteinExistence type="predicted"/>
<dbReference type="EMBL" id="FZOY01000007">
    <property type="protein sequence ID" value="SNT17136.1"/>
    <property type="molecule type" value="Genomic_DNA"/>
</dbReference>